<dbReference type="PROSITE" id="PS51747">
    <property type="entry name" value="CYT_DCMP_DEAMINASES_2"/>
    <property type="match status" value="1"/>
</dbReference>
<evidence type="ECO:0000313" key="5">
    <source>
        <dbReference type="Proteomes" id="UP001241056"/>
    </source>
</evidence>
<evidence type="ECO:0000259" key="3">
    <source>
        <dbReference type="PROSITE" id="PS51747"/>
    </source>
</evidence>
<sequence length="198" mass="21581">MKALLNQKSVKTEQALRAIAHMPTSSLAVLMDKDFAQSLTDDDFMRIAVLLAQKSYDEGGCPIGAVIVDNTTKQILGKGHNTLVQDNHPYSHGETSAIKDAGRIDFSDTTLYTSLSPCEVCATLLSLRGFNRVVVGDVTNASGTEVFLQERGIQLDILEDEQGIALYARFCSQKPELELEDWQGVSACRSIANARSLT</sequence>
<evidence type="ECO:0000256" key="1">
    <source>
        <dbReference type="ARBA" id="ARBA00022723"/>
    </source>
</evidence>
<dbReference type="GO" id="GO:0052717">
    <property type="term" value="F:tRNA-specific adenosine-34 deaminase activity"/>
    <property type="evidence" value="ECO:0007669"/>
    <property type="project" value="UniProtKB-EC"/>
</dbReference>
<evidence type="ECO:0000313" key="4">
    <source>
        <dbReference type="EMBL" id="MDM7858172.1"/>
    </source>
</evidence>
<dbReference type="EC" id="3.5.4.33" evidence="4"/>
<dbReference type="EMBL" id="JAUCDY010000008">
    <property type="protein sequence ID" value="MDM7858172.1"/>
    <property type="molecule type" value="Genomic_DNA"/>
</dbReference>
<reference evidence="4 5" key="1">
    <citation type="submission" date="2023-06" db="EMBL/GenBank/DDBJ databases">
        <title>Thiopseudomonas sp. CY1220 draft genome sequence.</title>
        <authorList>
            <person name="Zhao G."/>
            <person name="An M."/>
        </authorList>
    </citation>
    <scope>NUCLEOTIDE SEQUENCE [LARGE SCALE GENOMIC DNA]</scope>
    <source>
        <strain evidence="4 5">CY1220</strain>
    </source>
</reference>
<dbReference type="Proteomes" id="UP001241056">
    <property type="component" value="Unassembled WGS sequence"/>
</dbReference>
<dbReference type="CDD" id="cd01285">
    <property type="entry name" value="nucleoside_deaminase"/>
    <property type="match status" value="1"/>
</dbReference>
<organism evidence="4 5">
    <name type="scientific">Thiopseudomonas acetoxidans</name>
    <dbReference type="NCBI Taxonomy" id="3041622"/>
    <lineage>
        <taxon>Bacteria</taxon>
        <taxon>Pseudomonadati</taxon>
        <taxon>Pseudomonadota</taxon>
        <taxon>Gammaproteobacteria</taxon>
        <taxon>Pseudomonadales</taxon>
        <taxon>Pseudomonadaceae</taxon>
        <taxon>Thiopseudomonas</taxon>
    </lineage>
</organism>
<keyword evidence="4" id="KW-0378">Hydrolase</keyword>
<feature type="domain" description="CMP/dCMP-type deaminase" evidence="3">
    <location>
        <begin position="39"/>
        <end position="155"/>
    </location>
</feature>
<dbReference type="InterPro" id="IPR002125">
    <property type="entry name" value="CMP_dCMP_dom"/>
</dbReference>
<gene>
    <name evidence="4" type="ORF">QEZ41_07760</name>
</gene>
<dbReference type="Gene3D" id="3.40.140.10">
    <property type="entry name" value="Cytidine Deaminase, domain 2"/>
    <property type="match status" value="1"/>
</dbReference>
<dbReference type="Pfam" id="PF00383">
    <property type="entry name" value="dCMP_cyt_deam_1"/>
    <property type="match status" value="1"/>
</dbReference>
<dbReference type="PANTHER" id="PTHR11079:SF179">
    <property type="entry name" value="TRNA(ADENINE(34)) DEAMINASE, CHLOROPLASTIC"/>
    <property type="match status" value="1"/>
</dbReference>
<dbReference type="PROSITE" id="PS00903">
    <property type="entry name" value="CYT_DCMP_DEAMINASES_1"/>
    <property type="match status" value="1"/>
</dbReference>
<keyword evidence="5" id="KW-1185">Reference proteome</keyword>
<comment type="caution">
    <text evidence="4">The sequence shown here is derived from an EMBL/GenBank/DDBJ whole genome shotgun (WGS) entry which is preliminary data.</text>
</comment>
<keyword evidence="1" id="KW-0479">Metal-binding</keyword>
<dbReference type="PANTHER" id="PTHR11079">
    <property type="entry name" value="CYTOSINE DEAMINASE FAMILY MEMBER"/>
    <property type="match status" value="1"/>
</dbReference>
<accession>A0ABT7SPQ9</accession>
<evidence type="ECO:0000256" key="2">
    <source>
        <dbReference type="ARBA" id="ARBA00022833"/>
    </source>
</evidence>
<dbReference type="SUPFAM" id="SSF53927">
    <property type="entry name" value="Cytidine deaminase-like"/>
    <property type="match status" value="1"/>
</dbReference>
<proteinExistence type="predicted"/>
<name>A0ABT7SPQ9_9GAMM</name>
<protein>
    <submittedName>
        <fullName evidence="4">Nucleoside deaminase</fullName>
        <ecNumber evidence="4">3.5.4.33</ecNumber>
    </submittedName>
</protein>
<dbReference type="InterPro" id="IPR016192">
    <property type="entry name" value="APOBEC/CMP_deaminase_Zn-bd"/>
</dbReference>
<keyword evidence="2" id="KW-0862">Zinc</keyword>
<dbReference type="RefSeq" id="WP_289410835.1">
    <property type="nucleotide sequence ID" value="NZ_JAUCDY010000008.1"/>
</dbReference>
<dbReference type="InterPro" id="IPR016193">
    <property type="entry name" value="Cytidine_deaminase-like"/>
</dbReference>